<evidence type="ECO:0000256" key="1">
    <source>
        <dbReference type="SAM" id="MobiDB-lite"/>
    </source>
</evidence>
<feature type="region of interest" description="Disordered" evidence="1">
    <location>
        <begin position="190"/>
        <end position="223"/>
    </location>
</feature>
<gene>
    <name evidence="2" type="ORF">THAOC_35415</name>
</gene>
<feature type="compositionally biased region" description="Low complexity" evidence="1">
    <location>
        <begin position="113"/>
        <end position="124"/>
    </location>
</feature>
<sequence length="223" mass="24164">MPSSPISAASSAATDSASTGMSLAPLDQRPGVLQDHRPFYDDPPPRIGSGDFLASELPAPFTNPFRRLSRPQATLHQRVPYSRPTSSDLRPLLSPRGQRSSAHLRSGPHTLWSATAATSSRSSTDTMENCRVGHLRARVYRGETRLSVEVQAIETDCSHPEPHRQLQRIRPLQEAEAAAEQAAAELLAELGLGESSNNVATSGNKVKRSKKKKGGKRKKNKGT</sequence>
<feature type="compositionally biased region" description="Low complexity" evidence="1">
    <location>
        <begin position="1"/>
        <end position="18"/>
    </location>
</feature>
<keyword evidence="3" id="KW-1185">Reference proteome</keyword>
<feature type="compositionally biased region" description="Basic and acidic residues" evidence="1">
    <location>
        <begin position="34"/>
        <end position="44"/>
    </location>
</feature>
<organism evidence="2 3">
    <name type="scientific">Thalassiosira oceanica</name>
    <name type="common">Marine diatom</name>
    <dbReference type="NCBI Taxonomy" id="159749"/>
    <lineage>
        <taxon>Eukaryota</taxon>
        <taxon>Sar</taxon>
        <taxon>Stramenopiles</taxon>
        <taxon>Ochrophyta</taxon>
        <taxon>Bacillariophyta</taxon>
        <taxon>Coscinodiscophyceae</taxon>
        <taxon>Thalassiosirophycidae</taxon>
        <taxon>Thalassiosirales</taxon>
        <taxon>Thalassiosiraceae</taxon>
        <taxon>Thalassiosira</taxon>
    </lineage>
</organism>
<proteinExistence type="predicted"/>
<dbReference type="Proteomes" id="UP000266841">
    <property type="component" value="Unassembled WGS sequence"/>
</dbReference>
<evidence type="ECO:0000313" key="2">
    <source>
        <dbReference type="EMBL" id="EJK45945.1"/>
    </source>
</evidence>
<accession>K0R1T4</accession>
<feature type="compositionally biased region" description="Basic residues" evidence="1">
    <location>
        <begin position="205"/>
        <end position="223"/>
    </location>
</feature>
<protein>
    <submittedName>
        <fullName evidence="2">Uncharacterized protein</fullName>
    </submittedName>
</protein>
<comment type="caution">
    <text evidence="2">The sequence shown here is derived from an EMBL/GenBank/DDBJ whole genome shotgun (WGS) entry which is preliminary data.</text>
</comment>
<evidence type="ECO:0000313" key="3">
    <source>
        <dbReference type="Proteomes" id="UP000266841"/>
    </source>
</evidence>
<reference evidence="2 3" key="1">
    <citation type="journal article" date="2012" name="Genome Biol.">
        <title>Genome and low-iron response of an oceanic diatom adapted to chronic iron limitation.</title>
        <authorList>
            <person name="Lommer M."/>
            <person name="Specht M."/>
            <person name="Roy A.S."/>
            <person name="Kraemer L."/>
            <person name="Andreson R."/>
            <person name="Gutowska M.A."/>
            <person name="Wolf J."/>
            <person name="Bergner S.V."/>
            <person name="Schilhabel M.B."/>
            <person name="Klostermeier U.C."/>
            <person name="Beiko R.G."/>
            <person name="Rosenstiel P."/>
            <person name="Hippler M."/>
            <person name="Laroche J."/>
        </authorList>
    </citation>
    <scope>NUCLEOTIDE SEQUENCE [LARGE SCALE GENOMIC DNA]</scope>
    <source>
        <strain evidence="2 3">CCMP1005</strain>
    </source>
</reference>
<dbReference type="EMBL" id="AGNL01048121">
    <property type="protein sequence ID" value="EJK45945.1"/>
    <property type="molecule type" value="Genomic_DNA"/>
</dbReference>
<feature type="region of interest" description="Disordered" evidence="1">
    <location>
        <begin position="1"/>
        <end position="127"/>
    </location>
</feature>
<feature type="non-terminal residue" evidence="2">
    <location>
        <position position="223"/>
    </location>
</feature>
<name>K0R1T4_THAOC</name>
<dbReference type="AlphaFoldDB" id="K0R1T4"/>